<dbReference type="EMBL" id="VUJU01001771">
    <property type="protein sequence ID" value="KAF0763902.1"/>
    <property type="molecule type" value="Genomic_DNA"/>
</dbReference>
<proteinExistence type="predicted"/>
<comment type="caution">
    <text evidence="1">The sequence shown here is derived from an EMBL/GenBank/DDBJ whole genome shotgun (WGS) entry which is preliminary data.</text>
</comment>
<dbReference type="AlphaFoldDB" id="A0A6G0Z0S4"/>
<accession>A0A6G0Z0S4</accession>
<keyword evidence="2" id="KW-1185">Reference proteome</keyword>
<evidence type="ECO:0000313" key="1">
    <source>
        <dbReference type="EMBL" id="KAF0763902.1"/>
    </source>
</evidence>
<sequence length="104" mass="11563">MVVRPTSGDNSTDSALDLSVYSTDLTQNLSWCTLNDPHGNDYTPIIIKNNLSLPSNPTLPTSLSDFTQFKPMYFNFNKADWTAFSHQILNSFSAPPNNTSPHPQ</sequence>
<dbReference type="OrthoDB" id="10051347at2759"/>
<evidence type="ECO:0000313" key="2">
    <source>
        <dbReference type="Proteomes" id="UP000478052"/>
    </source>
</evidence>
<name>A0A6G0Z0S4_APHCR</name>
<dbReference type="Proteomes" id="UP000478052">
    <property type="component" value="Unassembled WGS sequence"/>
</dbReference>
<gene>
    <name evidence="1" type="ORF">FWK35_00029179</name>
</gene>
<organism evidence="1 2">
    <name type="scientific">Aphis craccivora</name>
    <name type="common">Cowpea aphid</name>
    <dbReference type="NCBI Taxonomy" id="307492"/>
    <lineage>
        <taxon>Eukaryota</taxon>
        <taxon>Metazoa</taxon>
        <taxon>Ecdysozoa</taxon>
        <taxon>Arthropoda</taxon>
        <taxon>Hexapoda</taxon>
        <taxon>Insecta</taxon>
        <taxon>Pterygota</taxon>
        <taxon>Neoptera</taxon>
        <taxon>Paraneoptera</taxon>
        <taxon>Hemiptera</taxon>
        <taxon>Sternorrhyncha</taxon>
        <taxon>Aphidomorpha</taxon>
        <taxon>Aphidoidea</taxon>
        <taxon>Aphididae</taxon>
        <taxon>Aphidini</taxon>
        <taxon>Aphis</taxon>
        <taxon>Aphis</taxon>
    </lineage>
</organism>
<reference evidence="1 2" key="1">
    <citation type="submission" date="2019-08" db="EMBL/GenBank/DDBJ databases">
        <title>Whole genome of Aphis craccivora.</title>
        <authorList>
            <person name="Voronova N.V."/>
            <person name="Shulinski R.S."/>
            <person name="Bandarenka Y.V."/>
            <person name="Zhorov D.G."/>
            <person name="Warner D."/>
        </authorList>
    </citation>
    <scope>NUCLEOTIDE SEQUENCE [LARGE SCALE GENOMIC DNA]</scope>
    <source>
        <strain evidence="1">180601</strain>
        <tissue evidence="1">Whole Body</tissue>
    </source>
</reference>
<protein>
    <submittedName>
        <fullName evidence="1">Uncharacterized protein</fullName>
    </submittedName>
</protein>